<protein>
    <submittedName>
        <fullName evidence="1">Uncharacterized protein</fullName>
    </submittedName>
</protein>
<evidence type="ECO:0000313" key="1">
    <source>
        <dbReference type="EMBL" id="HGE66492.1"/>
    </source>
</evidence>
<proteinExistence type="predicted"/>
<gene>
    <name evidence="2" type="ORF">ENT89_07315</name>
    <name evidence="1" type="ORF">ENX77_05165</name>
</gene>
<evidence type="ECO:0000313" key="2">
    <source>
        <dbReference type="EMBL" id="HGU59925.1"/>
    </source>
</evidence>
<reference evidence="1" key="1">
    <citation type="journal article" date="2020" name="mSystems">
        <title>Genome- and Community-Level Interaction Insights into Carbon Utilization and Element Cycling Functions of Hydrothermarchaeota in Hydrothermal Sediment.</title>
        <authorList>
            <person name="Zhou Z."/>
            <person name="Liu Y."/>
            <person name="Xu W."/>
            <person name="Pan J."/>
            <person name="Luo Z.H."/>
            <person name="Li M."/>
        </authorList>
    </citation>
    <scope>NUCLEOTIDE SEQUENCE [LARGE SCALE GENOMIC DNA]</scope>
    <source>
        <strain evidence="2">SpSt-62</strain>
        <strain evidence="1">SpSt-97</strain>
    </source>
</reference>
<sequence length="71" mass="8522">MIYRIVPKKGRAVVKKDNVLINNYHPGYLHIHLDREPIKTDNVYEIVEIVVRHIERYRKVVIGKLREEICK</sequence>
<organism evidence="1">
    <name type="scientific">Geoglobus ahangari</name>
    <dbReference type="NCBI Taxonomy" id="113653"/>
    <lineage>
        <taxon>Archaea</taxon>
        <taxon>Methanobacteriati</taxon>
        <taxon>Methanobacteriota</taxon>
        <taxon>Archaeoglobi</taxon>
        <taxon>Archaeoglobales</taxon>
        <taxon>Archaeoglobaceae</taxon>
        <taxon>Geoglobus</taxon>
    </lineage>
</organism>
<accession>A0A7C3UKC3</accession>
<dbReference type="EMBL" id="DTPI01000030">
    <property type="protein sequence ID" value="HGE66492.1"/>
    <property type="molecule type" value="Genomic_DNA"/>
</dbReference>
<name>A0A7C3UKC3_9EURY</name>
<comment type="caution">
    <text evidence="1">The sequence shown here is derived from an EMBL/GenBank/DDBJ whole genome shotgun (WGS) entry which is preliminary data.</text>
</comment>
<dbReference type="EMBL" id="DTAK01000061">
    <property type="protein sequence ID" value="HGU59925.1"/>
    <property type="molecule type" value="Genomic_DNA"/>
</dbReference>
<dbReference type="AlphaFoldDB" id="A0A7C3UKC3"/>